<dbReference type="Proteomes" id="UP000199537">
    <property type="component" value="Unassembled WGS sequence"/>
</dbReference>
<dbReference type="STRING" id="1393122.SAMN05660895_1260"/>
<reference evidence="2" key="1">
    <citation type="submission" date="2016-10" db="EMBL/GenBank/DDBJ databases">
        <authorList>
            <person name="Varghese N."/>
            <person name="Submissions S."/>
        </authorList>
    </citation>
    <scope>NUCLEOTIDE SEQUENCE [LARGE SCALE GENOMIC DNA]</scope>
    <source>
        <strain evidence="2">DSM 14807</strain>
    </source>
</reference>
<gene>
    <name evidence="1" type="ORF">SAMN05660895_1260</name>
</gene>
<evidence type="ECO:0000313" key="2">
    <source>
        <dbReference type="Proteomes" id="UP000199537"/>
    </source>
</evidence>
<evidence type="ECO:0000313" key="1">
    <source>
        <dbReference type="EMBL" id="SFV32167.1"/>
    </source>
</evidence>
<dbReference type="EMBL" id="FPCJ01000001">
    <property type="protein sequence ID" value="SFV32167.1"/>
    <property type="molecule type" value="Genomic_DNA"/>
</dbReference>
<organism evidence="1 2">
    <name type="scientific">Thermoflavifilum thermophilum</name>
    <dbReference type="NCBI Taxonomy" id="1393122"/>
    <lineage>
        <taxon>Bacteria</taxon>
        <taxon>Pseudomonadati</taxon>
        <taxon>Bacteroidota</taxon>
        <taxon>Chitinophagia</taxon>
        <taxon>Chitinophagales</taxon>
        <taxon>Chitinophagaceae</taxon>
        <taxon>Thermoflavifilum</taxon>
    </lineage>
</organism>
<proteinExistence type="predicted"/>
<sequence length="43" mass="4921">MPIAGLFDFSQSRAVICNPLQQVLSWFLPGRVQRFKIVICLNN</sequence>
<name>A0A1I7NBV8_9BACT</name>
<protein>
    <submittedName>
        <fullName evidence="1">Uncharacterized protein</fullName>
    </submittedName>
</protein>
<accession>A0A1I7NBV8</accession>
<dbReference type="AlphaFoldDB" id="A0A1I7NBV8"/>
<keyword evidence="2" id="KW-1185">Reference proteome</keyword>